<dbReference type="Gene3D" id="2.60.40.3330">
    <property type="match status" value="1"/>
</dbReference>
<evidence type="ECO:0000256" key="2">
    <source>
        <dbReference type="ARBA" id="ARBA00010112"/>
    </source>
</evidence>
<dbReference type="GO" id="GO:0009986">
    <property type="term" value="C:cell surface"/>
    <property type="evidence" value="ECO:0007669"/>
    <property type="project" value="InterPro"/>
</dbReference>
<protein>
    <submittedName>
        <fullName evidence="7">Transthyretin-like family protein</fullName>
    </submittedName>
</protein>
<dbReference type="InterPro" id="IPR038479">
    <property type="entry name" value="Transthyretin-like_sf"/>
</dbReference>
<comment type="subcellular location">
    <subcellularLocation>
        <location evidence="1">Secreted</location>
    </subcellularLocation>
</comment>
<dbReference type="AlphaFoldDB" id="A0A0N5BW98"/>
<keyword evidence="6" id="KW-1185">Reference proteome</keyword>
<dbReference type="InterPro" id="IPR001534">
    <property type="entry name" value="Transthyretin-like"/>
</dbReference>
<feature type="signal peptide" evidence="5">
    <location>
        <begin position="1"/>
        <end position="18"/>
    </location>
</feature>
<dbReference type="GO" id="GO:0005576">
    <property type="term" value="C:extracellular region"/>
    <property type="evidence" value="ECO:0007669"/>
    <property type="project" value="UniProtKB-SubCell"/>
</dbReference>
<proteinExistence type="inferred from homology"/>
<reference evidence="7" key="1">
    <citation type="submission" date="2017-02" db="UniProtKB">
        <authorList>
            <consortium name="WormBaseParasite"/>
        </authorList>
    </citation>
    <scope>IDENTIFICATION</scope>
</reference>
<organism evidence="6 7">
    <name type="scientific">Strongyloides papillosus</name>
    <name type="common">Intestinal threadworm</name>
    <dbReference type="NCBI Taxonomy" id="174720"/>
    <lineage>
        <taxon>Eukaryota</taxon>
        <taxon>Metazoa</taxon>
        <taxon>Ecdysozoa</taxon>
        <taxon>Nematoda</taxon>
        <taxon>Chromadorea</taxon>
        <taxon>Rhabditida</taxon>
        <taxon>Tylenchina</taxon>
        <taxon>Panagrolaimomorpha</taxon>
        <taxon>Strongyloidoidea</taxon>
        <taxon>Strongyloididae</taxon>
        <taxon>Strongyloides</taxon>
    </lineage>
</organism>
<dbReference type="PANTHER" id="PTHR21700">
    <property type="entry name" value="TRANSTHYRETIN-LIKE FAMILY PROTEIN-RELATED"/>
    <property type="match status" value="1"/>
</dbReference>
<evidence type="ECO:0000256" key="1">
    <source>
        <dbReference type="ARBA" id="ARBA00004613"/>
    </source>
</evidence>
<keyword evidence="3" id="KW-0964">Secreted</keyword>
<keyword evidence="4 5" id="KW-0732">Signal</keyword>
<sequence length="143" mass="15985">MKVCYFFIFPLLFLHVCSFGIGVQQSAGVKGILVCNGKPYKDAKVKLYDDDMGIDTDDLMSEGKSDSIGRFAVAGYAYEFGTIDPKINIYHDCNDEIMPCQRKITIFVPKKYVSSGETPEVYYDAGNIELAGELKGEERDCIH</sequence>
<dbReference type="Pfam" id="PF01060">
    <property type="entry name" value="TTR-52"/>
    <property type="match status" value="1"/>
</dbReference>
<evidence type="ECO:0000256" key="3">
    <source>
        <dbReference type="ARBA" id="ARBA00022525"/>
    </source>
</evidence>
<evidence type="ECO:0000313" key="6">
    <source>
        <dbReference type="Proteomes" id="UP000046392"/>
    </source>
</evidence>
<feature type="chain" id="PRO_5005895024" evidence="5">
    <location>
        <begin position="19"/>
        <end position="143"/>
    </location>
</feature>
<comment type="similarity">
    <text evidence="2">Belongs to the nematode transthyretin-like family.</text>
</comment>
<dbReference type="Proteomes" id="UP000046392">
    <property type="component" value="Unplaced"/>
</dbReference>
<dbReference type="WBParaSite" id="SPAL_0001010100.1">
    <property type="protein sequence ID" value="SPAL_0001010100.1"/>
    <property type="gene ID" value="SPAL_0001010100"/>
</dbReference>
<evidence type="ECO:0000256" key="5">
    <source>
        <dbReference type="SAM" id="SignalP"/>
    </source>
</evidence>
<evidence type="ECO:0000313" key="7">
    <source>
        <dbReference type="WBParaSite" id="SPAL_0001010100.1"/>
    </source>
</evidence>
<name>A0A0N5BW98_STREA</name>
<evidence type="ECO:0000256" key="4">
    <source>
        <dbReference type="ARBA" id="ARBA00022729"/>
    </source>
</evidence>
<dbReference type="PANTHER" id="PTHR21700:SF3">
    <property type="entry name" value="TRANSTHYRETIN-LIKE PROTEIN 5"/>
    <property type="match status" value="1"/>
</dbReference>
<accession>A0A0N5BW98</accession>